<evidence type="ECO:0000313" key="1">
    <source>
        <dbReference type="EMBL" id="SFG62106.1"/>
    </source>
</evidence>
<dbReference type="RefSeq" id="WP_090991777.1">
    <property type="nucleotide sequence ID" value="NZ_FOPP01000001.1"/>
</dbReference>
<gene>
    <name evidence="1" type="ORF">SAMN04489864_101296</name>
</gene>
<keyword evidence="2" id="KW-1185">Reference proteome</keyword>
<protein>
    <submittedName>
        <fullName evidence="1">Uncharacterized protein</fullName>
    </submittedName>
</protein>
<accession>A0A1I2THZ6</accession>
<dbReference type="AlphaFoldDB" id="A0A1I2THZ6"/>
<dbReference type="EMBL" id="FOPP01000001">
    <property type="protein sequence ID" value="SFG62106.1"/>
    <property type="molecule type" value="Genomic_DNA"/>
</dbReference>
<reference evidence="1 2" key="1">
    <citation type="submission" date="2016-10" db="EMBL/GenBank/DDBJ databases">
        <authorList>
            <person name="de Groot N.N."/>
        </authorList>
    </citation>
    <scope>NUCLEOTIDE SEQUENCE [LARGE SCALE GENOMIC DNA]</scope>
    <source>
        <strain evidence="1 2">DSM 18684</strain>
    </source>
</reference>
<sequence>MKSQRILVIITSAIYIGTKGESLASPSPIRVERIKQTLLHLASNGFRHIAIVDQTIRDVAQVQALFAEALTILNGAYGVNETALLANEYAVNGPSRLEAALLFHSLPQLETLLSNFDYVMKLSAGYRVKNIQQIISQAQHGVVYRMGNPLRQEIRFCLTSFYLIPAKHFVALCRFFYAHLPTMCHQKPLEYYMYCYVKTTSHQPIKLNYPQLEAHFLSSSRSSNDLDYRVKELVFKVLAKLGLFAYQLK</sequence>
<evidence type="ECO:0000313" key="2">
    <source>
        <dbReference type="Proteomes" id="UP000199666"/>
    </source>
</evidence>
<dbReference type="STRING" id="414048.SAMN04489864_101296"/>
<organism evidence="1 2">
    <name type="scientific">Pedobacter insulae</name>
    <dbReference type="NCBI Taxonomy" id="414048"/>
    <lineage>
        <taxon>Bacteria</taxon>
        <taxon>Pseudomonadati</taxon>
        <taxon>Bacteroidota</taxon>
        <taxon>Sphingobacteriia</taxon>
        <taxon>Sphingobacteriales</taxon>
        <taxon>Sphingobacteriaceae</taxon>
        <taxon>Pedobacter</taxon>
    </lineage>
</organism>
<name>A0A1I2THZ6_9SPHI</name>
<dbReference type="Proteomes" id="UP000199666">
    <property type="component" value="Unassembled WGS sequence"/>
</dbReference>
<proteinExistence type="predicted"/>